<sequence length="725" mass="80896">MASSRSGQAYHQDYIARIRYSNTLPPPPNPPKLLEIPGAGLSDGHYTSAAYASRLIREQPLNIEADAELGMPIDLVGLPGVFEGDESASSVSFLRRTEYVSSEQARARGEAASKDGLARSSADPRMLKRKRDEELDENNPKKLIRDIVKSFNLAYPKDAHKGPGASNQIQGAQPNTAERDAWAKPTHPSDRSLTLLDAYPITIDYAALPDYGSYIVAKFVQAPVTMSDTYDRRLDTAIFRPIAHSQEKMDKYEAMRIEHRANPSRPLPPQQTFDYEYFLPENDETAESAQTLLDTSKVDQHSDALYTAENEESGHKHFRFERIRTYEHVGKEAMPDDKFNDVVALALHDGSGGKDKAAYVYPVSSRLNLRARRGDPGNPVGAPFEGDNTCDVVEMGVRELNDEELAEIDGHKSCTSGTNFMDDMIAINELAFSLTNLGATGSSSTAKATRRALAKLKRRESWRVARETGSPACTKQSRWPYLFLCPLFYLASIILHKASTSKSTFTFRKLFPRGSRFISSRPCPSTCFLDHSNQPWPRSSKALLKTLLVTLQTCPTHRHRHPCPSSRTSQMPTSRSARRLQAELMTLMMSSTPGISAFPSSDADLLHWTATIAGPDDTPYQGMTFRLSFEFPTNYPYKAPTVLFKTPIYHPNIDFSGRICLDILKDKWSAIYNVQSVLLSLQSLLGEPNNASPLNGQAAELWDSDMDEYKRLVIARHVEPTDEDN</sequence>
<keyword evidence="3" id="KW-0833">Ubl conjugation pathway</keyword>
<dbReference type="GO" id="GO:0005524">
    <property type="term" value="F:ATP binding"/>
    <property type="evidence" value="ECO:0007669"/>
    <property type="project" value="UniProtKB-KW"/>
</dbReference>
<dbReference type="PROSITE" id="PS00183">
    <property type="entry name" value="UBC_1"/>
    <property type="match status" value="1"/>
</dbReference>
<dbReference type="InterPro" id="IPR050113">
    <property type="entry name" value="Ub_conjugating_enzyme"/>
</dbReference>
<evidence type="ECO:0000256" key="1">
    <source>
        <dbReference type="ARBA" id="ARBA00022679"/>
    </source>
</evidence>
<dbReference type="CDD" id="cd23791">
    <property type="entry name" value="UBCc_UBE2C"/>
    <property type="match status" value="1"/>
</dbReference>
<dbReference type="GO" id="GO:0016593">
    <property type="term" value="C:Cdc73/Paf1 complex"/>
    <property type="evidence" value="ECO:0007669"/>
    <property type="project" value="InterPro"/>
</dbReference>
<keyword evidence="2" id="KW-0547">Nucleotide-binding</keyword>
<feature type="active site" description="Glycyl thioester intermediate" evidence="6">
    <location>
        <position position="660"/>
    </location>
</feature>
<feature type="region of interest" description="Disordered" evidence="7">
    <location>
        <begin position="159"/>
        <end position="189"/>
    </location>
</feature>
<proteinExistence type="predicted"/>
<comment type="caution">
    <text evidence="9">The sequence shown here is derived from an EMBL/GenBank/DDBJ whole genome shotgun (WGS) entry which is preliminary data.</text>
</comment>
<evidence type="ECO:0000256" key="5">
    <source>
        <dbReference type="ARBA" id="ARBA00080142"/>
    </source>
</evidence>
<dbReference type="Pfam" id="PF00179">
    <property type="entry name" value="UQ_con"/>
    <property type="match status" value="1"/>
</dbReference>
<accession>A0A5N6KR87</accession>
<dbReference type="EMBL" id="VIBQ01000010">
    <property type="protein sequence ID" value="KAB8339038.1"/>
    <property type="molecule type" value="Genomic_DNA"/>
</dbReference>
<keyword evidence="4" id="KW-0067">ATP-binding</keyword>
<organism evidence="9 10">
    <name type="scientific">Carpinus fangiana</name>
    <dbReference type="NCBI Taxonomy" id="176857"/>
    <lineage>
        <taxon>Eukaryota</taxon>
        <taxon>Viridiplantae</taxon>
        <taxon>Streptophyta</taxon>
        <taxon>Embryophyta</taxon>
        <taxon>Tracheophyta</taxon>
        <taxon>Spermatophyta</taxon>
        <taxon>Magnoliopsida</taxon>
        <taxon>eudicotyledons</taxon>
        <taxon>Gunneridae</taxon>
        <taxon>Pentapetalae</taxon>
        <taxon>rosids</taxon>
        <taxon>fabids</taxon>
        <taxon>Fagales</taxon>
        <taxon>Betulaceae</taxon>
        <taxon>Carpinus</taxon>
    </lineage>
</organism>
<evidence type="ECO:0000256" key="2">
    <source>
        <dbReference type="ARBA" id="ARBA00022741"/>
    </source>
</evidence>
<dbReference type="Pfam" id="PF03985">
    <property type="entry name" value="Paf1"/>
    <property type="match status" value="1"/>
</dbReference>
<dbReference type="InterPro" id="IPR000608">
    <property type="entry name" value="UBC"/>
</dbReference>
<dbReference type="Gene3D" id="3.10.110.10">
    <property type="entry name" value="Ubiquitin Conjugating Enzyme"/>
    <property type="match status" value="1"/>
</dbReference>
<keyword evidence="10" id="KW-1185">Reference proteome</keyword>
<feature type="region of interest" description="Disordered" evidence="7">
    <location>
        <begin position="102"/>
        <end position="138"/>
    </location>
</feature>
<feature type="domain" description="UBC core" evidence="8">
    <location>
        <begin position="575"/>
        <end position="722"/>
    </location>
</feature>
<evidence type="ECO:0000256" key="4">
    <source>
        <dbReference type="ARBA" id="ARBA00022840"/>
    </source>
</evidence>
<dbReference type="GO" id="GO:0006368">
    <property type="term" value="P:transcription elongation by RNA polymerase II"/>
    <property type="evidence" value="ECO:0007669"/>
    <property type="project" value="InterPro"/>
</dbReference>
<evidence type="ECO:0000313" key="10">
    <source>
        <dbReference type="Proteomes" id="UP000327013"/>
    </source>
</evidence>
<dbReference type="InterPro" id="IPR016135">
    <property type="entry name" value="UBQ-conjugating_enzyme/RWD"/>
</dbReference>
<evidence type="ECO:0000313" key="9">
    <source>
        <dbReference type="EMBL" id="KAB8339038.1"/>
    </source>
</evidence>
<dbReference type="FunFam" id="3.10.110.10:FF:000068">
    <property type="entry name" value="Ubiquitin-conjugating enzyme E2-20 kDa"/>
    <property type="match status" value="1"/>
</dbReference>
<protein>
    <recommendedName>
        <fullName evidence="5">E2 ubiquitin-conjugating enzyme 11</fullName>
    </recommendedName>
</protein>
<dbReference type="InterPro" id="IPR023313">
    <property type="entry name" value="UBQ-conjugating_AS"/>
</dbReference>
<name>A0A5N6KR87_9ROSI</name>
<gene>
    <name evidence="9" type="ORF">FH972_021974</name>
</gene>
<dbReference type="PANTHER" id="PTHR24067">
    <property type="entry name" value="UBIQUITIN-CONJUGATING ENZYME E2"/>
    <property type="match status" value="1"/>
</dbReference>
<dbReference type="SUPFAM" id="SSF54495">
    <property type="entry name" value="UBC-like"/>
    <property type="match status" value="1"/>
</dbReference>
<feature type="compositionally biased region" description="Polar residues" evidence="7">
    <location>
        <begin position="165"/>
        <end position="176"/>
    </location>
</feature>
<dbReference type="GO" id="GO:0016740">
    <property type="term" value="F:transferase activity"/>
    <property type="evidence" value="ECO:0007669"/>
    <property type="project" value="UniProtKB-KW"/>
</dbReference>
<evidence type="ECO:0000256" key="6">
    <source>
        <dbReference type="PROSITE-ProRule" id="PRU10133"/>
    </source>
</evidence>
<evidence type="ECO:0000256" key="7">
    <source>
        <dbReference type="SAM" id="MobiDB-lite"/>
    </source>
</evidence>
<dbReference type="Proteomes" id="UP000327013">
    <property type="component" value="Unassembled WGS sequence"/>
</dbReference>
<feature type="compositionally biased region" description="Basic and acidic residues" evidence="7">
    <location>
        <begin position="105"/>
        <end position="117"/>
    </location>
</feature>
<dbReference type="SMART" id="SM00212">
    <property type="entry name" value="UBCc"/>
    <property type="match status" value="1"/>
</dbReference>
<evidence type="ECO:0000259" key="8">
    <source>
        <dbReference type="PROSITE" id="PS50127"/>
    </source>
</evidence>
<dbReference type="PROSITE" id="PS50127">
    <property type="entry name" value="UBC_2"/>
    <property type="match status" value="1"/>
</dbReference>
<feature type="compositionally biased region" description="Basic and acidic residues" evidence="7">
    <location>
        <begin position="177"/>
        <end position="189"/>
    </location>
</feature>
<keyword evidence="1" id="KW-0808">Transferase</keyword>
<reference evidence="9 10" key="1">
    <citation type="submission" date="2019-06" db="EMBL/GenBank/DDBJ databases">
        <title>A chromosomal-level reference genome of Carpinus fangiana (Coryloideae, Betulaceae).</title>
        <authorList>
            <person name="Yang X."/>
            <person name="Wang Z."/>
            <person name="Zhang L."/>
            <person name="Hao G."/>
            <person name="Liu J."/>
            <person name="Yang Y."/>
        </authorList>
    </citation>
    <scope>NUCLEOTIDE SEQUENCE [LARGE SCALE GENOMIC DNA]</scope>
    <source>
        <strain evidence="9">Cfa_2016G</strain>
        <tissue evidence="9">Leaf</tissue>
    </source>
</reference>
<evidence type="ECO:0000256" key="3">
    <source>
        <dbReference type="ARBA" id="ARBA00022786"/>
    </source>
</evidence>
<dbReference type="InterPro" id="IPR007133">
    <property type="entry name" value="RNA_pol_II-assoc_Paf1"/>
</dbReference>
<dbReference type="OrthoDB" id="10260285at2759"/>
<dbReference type="AlphaFoldDB" id="A0A5N6KR87"/>